<dbReference type="CDD" id="cd22268">
    <property type="entry name" value="DPBB_RlpA-like"/>
    <property type="match status" value="1"/>
</dbReference>
<dbReference type="PANTHER" id="PTHR34183">
    <property type="entry name" value="ENDOLYTIC PEPTIDOGLYCAN TRANSGLYCOSYLASE RLPA"/>
    <property type="match status" value="1"/>
</dbReference>
<dbReference type="NCBIfam" id="TIGR00413">
    <property type="entry name" value="rlpA"/>
    <property type="match status" value="1"/>
</dbReference>
<dbReference type="HAMAP" id="MF_02071">
    <property type="entry name" value="RlpA"/>
    <property type="match status" value="1"/>
</dbReference>
<protein>
    <recommendedName>
        <fullName evidence="3">Probable endolytic peptidoglycan transglycosylase RlpA</fullName>
        <ecNumber evidence="3">4.2.2.-</ecNumber>
    </recommendedName>
</protein>
<sequence length="157" mass="17800">MKKNITILTTFFVLFIIASSFIIFPNVRESLKATRFGYNSQSDSIRIDSISGKIVKLFKDSVHASYYHDKFNGRKTASGERFDNSKLTAAHKKLKFGTQVLVTNPVNNKSIIVRINDRGPFVKGREIDLSKKAFTAITHNSRRGFLEVKLEIVQDSL</sequence>
<keyword evidence="1 3" id="KW-0456">Lyase</keyword>
<comment type="function">
    <text evidence="3">Lytic transglycosylase with a strong preference for naked glycan strands that lack stem peptides.</text>
</comment>
<keyword evidence="2 3" id="KW-0961">Cell wall biogenesis/degradation</keyword>
<name>A0ABN6HTG4_9FLAO</name>
<dbReference type="InterPro" id="IPR034718">
    <property type="entry name" value="RlpA"/>
</dbReference>
<evidence type="ECO:0000256" key="3">
    <source>
        <dbReference type="HAMAP-Rule" id="MF_02071"/>
    </source>
</evidence>
<dbReference type="InterPro" id="IPR009009">
    <property type="entry name" value="RlpA-like_DPBB"/>
</dbReference>
<gene>
    <name evidence="3" type="primary">rlpA</name>
    <name evidence="6" type="ORF">KK2020170_05650</name>
</gene>
<reference evidence="6 7" key="1">
    <citation type="submission" date="2021-06" db="EMBL/GenBank/DDBJ databases">
        <title>Whole genome sequences of Flavobacterium sp. KK2020170 and assembly.</title>
        <authorList>
            <person name="Kitahara K."/>
            <person name="Miyoshi S."/>
            <person name="Uesaka K."/>
        </authorList>
    </citation>
    <scope>NUCLEOTIDE SEQUENCE [LARGE SCALE GENOMIC DNA]</scope>
    <source>
        <strain evidence="6 7">KK2020170</strain>
    </source>
</reference>
<evidence type="ECO:0000256" key="2">
    <source>
        <dbReference type="ARBA" id="ARBA00023316"/>
    </source>
</evidence>
<keyword evidence="7" id="KW-1185">Reference proteome</keyword>
<proteinExistence type="inferred from homology"/>
<dbReference type="RefSeq" id="WP_221259303.1">
    <property type="nucleotide sequence ID" value="NZ_AP024749.1"/>
</dbReference>
<dbReference type="EC" id="4.2.2.-" evidence="3"/>
<evidence type="ECO:0000256" key="4">
    <source>
        <dbReference type="RuleBase" id="RU003495"/>
    </source>
</evidence>
<dbReference type="InterPro" id="IPR012997">
    <property type="entry name" value="RplA"/>
</dbReference>
<evidence type="ECO:0000313" key="7">
    <source>
        <dbReference type="Proteomes" id="UP000825258"/>
    </source>
</evidence>
<dbReference type="SUPFAM" id="SSF50685">
    <property type="entry name" value="Barwin-like endoglucanases"/>
    <property type="match status" value="1"/>
</dbReference>
<dbReference type="Proteomes" id="UP000825258">
    <property type="component" value="Chromosome"/>
</dbReference>
<dbReference type="InterPro" id="IPR036908">
    <property type="entry name" value="RlpA-like_sf"/>
</dbReference>
<evidence type="ECO:0000259" key="5">
    <source>
        <dbReference type="Pfam" id="PF03330"/>
    </source>
</evidence>
<dbReference type="Gene3D" id="2.40.40.10">
    <property type="entry name" value="RlpA-like domain"/>
    <property type="match status" value="1"/>
</dbReference>
<dbReference type="Pfam" id="PF03330">
    <property type="entry name" value="DPBB_1"/>
    <property type="match status" value="1"/>
</dbReference>
<dbReference type="EMBL" id="AP024749">
    <property type="protein sequence ID" value="BCY27697.1"/>
    <property type="molecule type" value="Genomic_DNA"/>
</dbReference>
<dbReference type="PANTHER" id="PTHR34183:SF8">
    <property type="entry name" value="ENDOLYTIC PEPTIDOGLYCAN TRANSGLYCOSYLASE RLPA-RELATED"/>
    <property type="match status" value="1"/>
</dbReference>
<comment type="similarity">
    <text evidence="3 4">Belongs to the RlpA family.</text>
</comment>
<feature type="domain" description="RlpA-like protein double-psi beta-barrel" evidence="5">
    <location>
        <begin position="62"/>
        <end position="148"/>
    </location>
</feature>
<evidence type="ECO:0000256" key="1">
    <source>
        <dbReference type="ARBA" id="ARBA00023239"/>
    </source>
</evidence>
<evidence type="ECO:0000313" key="6">
    <source>
        <dbReference type="EMBL" id="BCY27697.1"/>
    </source>
</evidence>
<accession>A0ABN6HTG4</accession>
<organism evidence="6 7">
    <name type="scientific">Flavobacterium okayamense</name>
    <dbReference type="NCBI Taxonomy" id="2830782"/>
    <lineage>
        <taxon>Bacteria</taxon>
        <taxon>Pseudomonadati</taxon>
        <taxon>Bacteroidota</taxon>
        <taxon>Flavobacteriia</taxon>
        <taxon>Flavobacteriales</taxon>
        <taxon>Flavobacteriaceae</taxon>
        <taxon>Flavobacterium</taxon>
    </lineage>
</organism>